<keyword evidence="3" id="KW-1185">Reference proteome</keyword>
<evidence type="ECO:0000313" key="2">
    <source>
        <dbReference type="EMBL" id="KAJ1733636.1"/>
    </source>
</evidence>
<gene>
    <name evidence="2" type="ORF">LPJ61_001470</name>
</gene>
<feature type="region of interest" description="Disordered" evidence="1">
    <location>
        <begin position="204"/>
        <end position="252"/>
    </location>
</feature>
<feature type="region of interest" description="Disordered" evidence="1">
    <location>
        <begin position="480"/>
        <end position="697"/>
    </location>
</feature>
<feature type="compositionally biased region" description="Low complexity" evidence="1">
    <location>
        <begin position="480"/>
        <end position="492"/>
    </location>
</feature>
<reference evidence="2" key="1">
    <citation type="submission" date="2022-07" db="EMBL/GenBank/DDBJ databases">
        <title>Phylogenomic reconstructions and comparative analyses of Kickxellomycotina fungi.</title>
        <authorList>
            <person name="Reynolds N.K."/>
            <person name="Stajich J.E."/>
            <person name="Barry K."/>
            <person name="Grigoriev I.V."/>
            <person name="Crous P."/>
            <person name="Smith M.E."/>
        </authorList>
    </citation>
    <scope>NUCLEOTIDE SEQUENCE</scope>
    <source>
        <strain evidence="2">BCRC 34381</strain>
    </source>
</reference>
<feature type="region of interest" description="Disordered" evidence="1">
    <location>
        <begin position="411"/>
        <end position="457"/>
    </location>
</feature>
<evidence type="ECO:0000313" key="3">
    <source>
        <dbReference type="Proteomes" id="UP001143981"/>
    </source>
</evidence>
<protein>
    <submittedName>
        <fullName evidence="2">Uncharacterized protein</fullName>
    </submittedName>
</protein>
<feature type="compositionally biased region" description="Low complexity" evidence="1">
    <location>
        <begin position="607"/>
        <end position="654"/>
    </location>
</feature>
<sequence length="732" mass="75659">MTSDGSASRPADGADSAGAAGEVSGYIKSLHLERANTKAGHQNIVQRRRTLMKQARNPQADQAALEQEIRQVERLASLLGRRQTRFDRKRDAPKVNHDLDVTLGGFFDVHEENDRLGDILLAEGRRAELAQDGGDTDEVADPELMAENIGAAPSALIAQHREAAGSYRGADDPFDRIEELNAADSPSRSAEYLPLDTYSADGAAAAAASEEKRPPMPSAPQGLYGGAVAGSRRLGSGTDAPELSDDGSDGEMLLGVRRSETWKRQSVALIKDREQYGPTFPAIPDDSTSDEGDGSSAADARDDGPSCGAEPSAPSGQTRAFARRKMSVARAKVVANALDSLAHAGRRATTAAAAVPDSSTGKAAPAAGAATLSSGHIVPGVLSPPAPQSALAVEAYLDIMDYVGTTGLPEGEFARCDPREDGHVSSDLDGNNATSSDSDIELSESDSGSSDSDYLSRIAPPRTYSIANVVDGSAAAPEAGAAGMLAPAPQQASLEPRGAGPGDESAVHTAPSGLGARSTLRRSRRVVGKGMPARSGWLRPLSSRLLAGRAAQSADSSARSSTADDEHLSAALTSSLALEPRAERAASDAGCPQSGTKAGPAERASVGADRTGAPAGGPPTTGLARLAEDAIAAAAQQQQAEARTRRTAPATGRTGYYKPLPIPPDRVARTMEAVDAKATTQAGSPPPLPNKDRPRIPHALAADGLHTRAELVAALDRPSSAQLFGSRQPEDR</sequence>
<dbReference type="Proteomes" id="UP001143981">
    <property type="component" value="Unassembled WGS sequence"/>
</dbReference>
<feature type="compositionally biased region" description="Basic and acidic residues" evidence="1">
    <location>
        <begin position="666"/>
        <end position="675"/>
    </location>
</feature>
<feature type="non-terminal residue" evidence="2">
    <location>
        <position position="732"/>
    </location>
</feature>
<accession>A0A9W7YGN5</accession>
<feature type="compositionally biased region" description="Low complexity" evidence="1">
    <location>
        <begin position="569"/>
        <end position="578"/>
    </location>
</feature>
<feature type="compositionally biased region" description="Low complexity" evidence="1">
    <location>
        <begin position="550"/>
        <end position="561"/>
    </location>
</feature>
<feature type="region of interest" description="Disordered" evidence="1">
    <location>
        <begin position="269"/>
        <end position="318"/>
    </location>
</feature>
<feature type="compositionally biased region" description="Low complexity" evidence="1">
    <location>
        <begin position="445"/>
        <end position="456"/>
    </location>
</feature>
<comment type="caution">
    <text evidence="2">The sequence shown here is derived from an EMBL/GenBank/DDBJ whole genome shotgun (WGS) entry which is preliminary data.</text>
</comment>
<evidence type="ECO:0000256" key="1">
    <source>
        <dbReference type="SAM" id="MobiDB-lite"/>
    </source>
</evidence>
<name>A0A9W7YGN5_9FUNG</name>
<dbReference type="OrthoDB" id="5575792at2759"/>
<dbReference type="EMBL" id="JANBOI010000126">
    <property type="protein sequence ID" value="KAJ1733636.1"/>
    <property type="molecule type" value="Genomic_DNA"/>
</dbReference>
<proteinExistence type="predicted"/>
<organism evidence="2 3">
    <name type="scientific">Coemansia biformis</name>
    <dbReference type="NCBI Taxonomy" id="1286918"/>
    <lineage>
        <taxon>Eukaryota</taxon>
        <taxon>Fungi</taxon>
        <taxon>Fungi incertae sedis</taxon>
        <taxon>Zoopagomycota</taxon>
        <taxon>Kickxellomycotina</taxon>
        <taxon>Kickxellomycetes</taxon>
        <taxon>Kickxellales</taxon>
        <taxon>Kickxellaceae</taxon>
        <taxon>Coemansia</taxon>
    </lineage>
</organism>
<feature type="compositionally biased region" description="Basic and acidic residues" evidence="1">
    <location>
        <begin position="412"/>
        <end position="426"/>
    </location>
</feature>
<dbReference type="AlphaFoldDB" id="A0A9W7YGN5"/>